<dbReference type="SMART" id="SM00743">
    <property type="entry name" value="Agenet"/>
    <property type="match status" value="2"/>
</dbReference>
<feature type="domain" description="Agenet" evidence="1">
    <location>
        <begin position="2"/>
        <end position="70"/>
    </location>
</feature>
<dbReference type="InterPro" id="IPR014002">
    <property type="entry name" value="Agenet_dom_plant"/>
</dbReference>
<feature type="domain" description="Agenet" evidence="1">
    <location>
        <begin position="76"/>
        <end position="132"/>
    </location>
</feature>
<comment type="caution">
    <text evidence="2">The sequence shown here is derived from an EMBL/GenBank/DDBJ whole genome shotgun (WGS) entry which is preliminary data.</text>
</comment>
<reference evidence="2 3" key="1">
    <citation type="submission" date="2020-06" db="EMBL/GenBank/DDBJ databases">
        <title>Transcriptomic and genomic resources for Thalictrum thalictroides and T. hernandezii: Facilitating candidate gene discovery in an emerging model plant lineage.</title>
        <authorList>
            <person name="Arias T."/>
            <person name="Riano-Pachon D.M."/>
            <person name="Di Stilio V.S."/>
        </authorList>
    </citation>
    <scope>NUCLEOTIDE SEQUENCE [LARGE SCALE GENOMIC DNA]</scope>
    <source>
        <strain evidence="3">cv. WT478/WT964</strain>
        <tissue evidence="2">Leaves</tissue>
    </source>
</reference>
<organism evidence="2 3">
    <name type="scientific">Thalictrum thalictroides</name>
    <name type="common">Rue-anemone</name>
    <name type="synonym">Anemone thalictroides</name>
    <dbReference type="NCBI Taxonomy" id="46969"/>
    <lineage>
        <taxon>Eukaryota</taxon>
        <taxon>Viridiplantae</taxon>
        <taxon>Streptophyta</taxon>
        <taxon>Embryophyta</taxon>
        <taxon>Tracheophyta</taxon>
        <taxon>Spermatophyta</taxon>
        <taxon>Magnoliopsida</taxon>
        <taxon>Ranunculales</taxon>
        <taxon>Ranunculaceae</taxon>
        <taxon>Thalictroideae</taxon>
        <taxon>Thalictrum</taxon>
    </lineage>
</organism>
<proteinExistence type="predicted"/>
<accession>A0A7J6VMY2</accession>
<dbReference type="Gene3D" id="2.30.30.140">
    <property type="match status" value="1"/>
</dbReference>
<dbReference type="AlphaFoldDB" id="A0A7J6VMY2"/>
<dbReference type="EMBL" id="JABWDY010030608">
    <property type="protein sequence ID" value="KAF5185510.1"/>
    <property type="molecule type" value="Genomic_DNA"/>
</dbReference>
<gene>
    <name evidence="2" type="ORF">FRX31_024900</name>
</gene>
<keyword evidence="3" id="KW-1185">Reference proteome</keyword>
<name>A0A7J6VMY2_THATH</name>
<sequence length="139" mass="16168">MMALRKGDSVEVHSKQEGYVGSYYEATVVKPLEKNKYIVQYKTLVTDDEKYWLKEVVDATEVRPSPPKVKVSVSVSGFKQQDYVDAYDNEGWWVGRITGRTSPTHYSVYFDSTNEELSYPVSRIRVHQEWINGKWFTSQ</sequence>
<dbReference type="OrthoDB" id="938602at2759"/>
<dbReference type="InterPro" id="IPR008395">
    <property type="entry name" value="Agenet-like_dom"/>
</dbReference>
<dbReference type="Pfam" id="PF05641">
    <property type="entry name" value="Agenet"/>
    <property type="match status" value="1"/>
</dbReference>
<dbReference type="Proteomes" id="UP000554482">
    <property type="component" value="Unassembled WGS sequence"/>
</dbReference>
<dbReference type="PANTHER" id="PTHR31917">
    <property type="entry name" value="AGENET DOMAIN-CONTAINING PROTEIN-RELATED"/>
    <property type="match status" value="1"/>
</dbReference>
<evidence type="ECO:0000313" key="3">
    <source>
        <dbReference type="Proteomes" id="UP000554482"/>
    </source>
</evidence>
<protein>
    <submittedName>
        <fullName evidence="2">Agenet domain-containing protein</fullName>
    </submittedName>
</protein>
<dbReference type="CDD" id="cd20406">
    <property type="entry name" value="Tudor_Agenet_AtDUF_rpt2_4"/>
    <property type="match status" value="1"/>
</dbReference>
<dbReference type="PANTHER" id="PTHR31917:SF148">
    <property type="entry name" value="DUF724 DOMAIN-CONTAINING PROTEIN 2"/>
    <property type="match status" value="1"/>
</dbReference>
<evidence type="ECO:0000313" key="2">
    <source>
        <dbReference type="EMBL" id="KAF5185510.1"/>
    </source>
</evidence>
<evidence type="ECO:0000259" key="1">
    <source>
        <dbReference type="SMART" id="SM00743"/>
    </source>
</evidence>
<dbReference type="CDD" id="cd20405">
    <property type="entry name" value="Tudor_Agenet_AtDUF_rpt1_3"/>
    <property type="match status" value="1"/>
</dbReference>